<comment type="caution">
    <text evidence="1">The sequence shown here is derived from an EMBL/GenBank/DDBJ whole genome shotgun (WGS) entry which is preliminary data.</text>
</comment>
<keyword evidence="2" id="KW-1185">Reference proteome</keyword>
<gene>
    <name evidence="1" type="ORF">B7P43_G05831</name>
</gene>
<dbReference type="AlphaFoldDB" id="A0A2J7QN45"/>
<dbReference type="InParanoid" id="A0A2J7QN45"/>
<accession>A0A2J7QN45</accession>
<organism evidence="1 2">
    <name type="scientific">Cryptotermes secundus</name>
    <dbReference type="NCBI Taxonomy" id="105785"/>
    <lineage>
        <taxon>Eukaryota</taxon>
        <taxon>Metazoa</taxon>
        <taxon>Ecdysozoa</taxon>
        <taxon>Arthropoda</taxon>
        <taxon>Hexapoda</taxon>
        <taxon>Insecta</taxon>
        <taxon>Pterygota</taxon>
        <taxon>Neoptera</taxon>
        <taxon>Polyneoptera</taxon>
        <taxon>Dictyoptera</taxon>
        <taxon>Blattodea</taxon>
        <taxon>Blattoidea</taxon>
        <taxon>Termitoidae</taxon>
        <taxon>Kalotermitidae</taxon>
        <taxon>Cryptotermitinae</taxon>
        <taxon>Cryptotermes</taxon>
    </lineage>
</organism>
<evidence type="ECO:0000313" key="1">
    <source>
        <dbReference type="EMBL" id="PNF30015.1"/>
    </source>
</evidence>
<proteinExistence type="predicted"/>
<dbReference type="Proteomes" id="UP000235965">
    <property type="component" value="Unassembled WGS sequence"/>
</dbReference>
<sequence length="50" mass="5960">MIGKVRQLIRCDQRMIIAELEQEVGTVIGHFYVQVLQKLRDAIRRKQHNK</sequence>
<dbReference type="EMBL" id="NEVH01013199">
    <property type="protein sequence ID" value="PNF30015.1"/>
    <property type="molecule type" value="Genomic_DNA"/>
</dbReference>
<reference evidence="1 2" key="1">
    <citation type="submission" date="2017-12" db="EMBL/GenBank/DDBJ databases">
        <title>Hemimetabolous genomes reveal molecular basis of termite eusociality.</title>
        <authorList>
            <person name="Harrison M.C."/>
            <person name="Jongepier E."/>
            <person name="Robertson H.M."/>
            <person name="Arning N."/>
            <person name="Bitard-Feildel T."/>
            <person name="Chao H."/>
            <person name="Childers C.P."/>
            <person name="Dinh H."/>
            <person name="Doddapaneni H."/>
            <person name="Dugan S."/>
            <person name="Gowin J."/>
            <person name="Greiner C."/>
            <person name="Han Y."/>
            <person name="Hu H."/>
            <person name="Hughes D.S.T."/>
            <person name="Huylmans A.-K."/>
            <person name="Kemena C."/>
            <person name="Kremer L.P.M."/>
            <person name="Lee S.L."/>
            <person name="Lopez-Ezquerra A."/>
            <person name="Mallet L."/>
            <person name="Monroy-Kuhn J.M."/>
            <person name="Moser A."/>
            <person name="Murali S.C."/>
            <person name="Muzny D.M."/>
            <person name="Otani S."/>
            <person name="Piulachs M.-D."/>
            <person name="Poelchau M."/>
            <person name="Qu J."/>
            <person name="Schaub F."/>
            <person name="Wada-Katsumata A."/>
            <person name="Worley K.C."/>
            <person name="Xie Q."/>
            <person name="Ylla G."/>
            <person name="Poulsen M."/>
            <person name="Gibbs R.A."/>
            <person name="Schal C."/>
            <person name="Richards S."/>
            <person name="Belles X."/>
            <person name="Korb J."/>
            <person name="Bornberg-Bauer E."/>
        </authorList>
    </citation>
    <scope>NUCLEOTIDE SEQUENCE [LARGE SCALE GENOMIC DNA]</scope>
    <source>
        <tissue evidence="1">Whole body</tissue>
    </source>
</reference>
<evidence type="ECO:0000313" key="2">
    <source>
        <dbReference type="Proteomes" id="UP000235965"/>
    </source>
</evidence>
<protein>
    <submittedName>
        <fullName evidence="1">Uncharacterized protein</fullName>
    </submittedName>
</protein>
<name>A0A2J7QN45_9NEOP</name>